<name>A0A166C8G5_METOA</name>
<keyword evidence="3" id="KW-0808">Transferase</keyword>
<dbReference type="InterPro" id="IPR029044">
    <property type="entry name" value="Nucleotide-diphossugar_trans"/>
</dbReference>
<dbReference type="STRING" id="66851.MBORA_00130"/>
<gene>
    <name evidence="3" type="primary">epsJ_2</name>
    <name evidence="3" type="ORF">MBORA_00130</name>
</gene>
<dbReference type="CDD" id="cd00761">
    <property type="entry name" value="Glyco_tranf_GTA_type"/>
    <property type="match status" value="1"/>
</dbReference>
<dbReference type="Proteomes" id="UP000077428">
    <property type="component" value="Unassembled WGS sequence"/>
</dbReference>
<feature type="domain" description="Glycosyltransferase 2-like" evidence="2">
    <location>
        <begin position="5"/>
        <end position="171"/>
    </location>
</feature>
<organism evidence="3 4">
    <name type="scientific">Methanobrevibacter oralis</name>
    <dbReference type="NCBI Taxonomy" id="66851"/>
    <lineage>
        <taxon>Archaea</taxon>
        <taxon>Methanobacteriati</taxon>
        <taxon>Methanobacteriota</taxon>
        <taxon>Methanomada group</taxon>
        <taxon>Methanobacteria</taxon>
        <taxon>Methanobacteriales</taxon>
        <taxon>Methanobacteriaceae</taxon>
        <taxon>Methanobrevibacter</taxon>
    </lineage>
</organism>
<keyword evidence="1" id="KW-0175">Coiled coil</keyword>
<dbReference type="InterPro" id="IPR001173">
    <property type="entry name" value="Glyco_trans_2-like"/>
</dbReference>
<dbReference type="PANTHER" id="PTHR22916">
    <property type="entry name" value="GLYCOSYLTRANSFERASE"/>
    <property type="match status" value="1"/>
</dbReference>
<reference evidence="4" key="1">
    <citation type="journal article" date="2016" name="Genome Announc.">
        <title>Draft Genome Sequences of Methanobrevibacter curvatus DSM11111, Methanobrevibacter cuticularis DSM11139, Methanobrevibacter filiformis DSM11501, and Methanobrevibacter oralis DSM7256.</title>
        <authorList>
            <person name="Poehlein A."/>
            <person name="Seedorf H."/>
        </authorList>
    </citation>
    <scope>NUCLEOTIDE SEQUENCE [LARGE SCALE GENOMIC DNA]</scope>
    <source>
        <strain evidence="4">DSM 7256 / JCM 30027 / ZR</strain>
    </source>
</reference>
<evidence type="ECO:0000259" key="2">
    <source>
        <dbReference type="Pfam" id="PF00535"/>
    </source>
</evidence>
<sequence>MVKVSVIIPVYNASNYLKESLNSILNQTLDDIEVICVDDDSQDNSYDILVDFASKNSNILVLNQKHNGGGAARNMALKHAKGKYIYFMDADDILDKKALDEFYHIAEEKSLDFLIFQAINYDDDTGEYFETAKYSMNKLYDFVEDNIFSFDDLGDYIFNVNMTPWCKFYNREFILKTGARFAEGLIFHDNIFHWQMFFDAKRIYFYKKSYYTRRRHSKSSTGACDERHINTIKINNLIIQEFINHGYFDKYKKKLYNKKLNTIFLRYSEIQDQFKSSFYDAMKKDFSKILNHEKYDEVMHCLNELNKDRFTSVIKADNFEEFELLLLNVDLRNENRKLKVKNRKLKKDVKKAKKLNKSIINSNSWKLTKPLRALKRWHDA</sequence>
<evidence type="ECO:0000313" key="3">
    <source>
        <dbReference type="EMBL" id="KZX14239.1"/>
    </source>
</evidence>
<accession>A0A166C8G5</accession>
<evidence type="ECO:0000313" key="4">
    <source>
        <dbReference type="Proteomes" id="UP000077428"/>
    </source>
</evidence>
<dbReference type="EC" id="2.4.-.-" evidence="3"/>
<protein>
    <submittedName>
        <fullName evidence="3">Glycosyltransferase EpsJ</fullName>
        <ecNumber evidence="3">2.4.-.-</ecNumber>
    </submittedName>
</protein>
<dbReference type="PATRIC" id="fig|66851.6.peg.26"/>
<proteinExistence type="predicted"/>
<keyword evidence="4" id="KW-1185">Reference proteome</keyword>
<dbReference type="Pfam" id="PF00535">
    <property type="entry name" value="Glycos_transf_2"/>
    <property type="match status" value="1"/>
</dbReference>
<dbReference type="SUPFAM" id="SSF53448">
    <property type="entry name" value="Nucleotide-diphospho-sugar transferases"/>
    <property type="match status" value="1"/>
</dbReference>
<dbReference type="Gene3D" id="3.90.550.10">
    <property type="entry name" value="Spore Coat Polysaccharide Biosynthesis Protein SpsA, Chain A"/>
    <property type="match status" value="1"/>
</dbReference>
<dbReference type="RefSeq" id="WP_063720056.1">
    <property type="nucleotide sequence ID" value="NZ_LT985106.1"/>
</dbReference>
<evidence type="ECO:0000256" key="1">
    <source>
        <dbReference type="SAM" id="Coils"/>
    </source>
</evidence>
<dbReference type="GO" id="GO:0016758">
    <property type="term" value="F:hexosyltransferase activity"/>
    <property type="evidence" value="ECO:0007669"/>
    <property type="project" value="UniProtKB-ARBA"/>
</dbReference>
<feature type="coiled-coil region" evidence="1">
    <location>
        <begin position="328"/>
        <end position="355"/>
    </location>
</feature>
<dbReference type="AlphaFoldDB" id="A0A166C8G5"/>
<dbReference type="OrthoDB" id="77457at2157"/>
<comment type="caution">
    <text evidence="3">The sequence shown here is derived from an EMBL/GenBank/DDBJ whole genome shotgun (WGS) entry which is preliminary data.</text>
</comment>
<dbReference type="EMBL" id="LWMU01000011">
    <property type="protein sequence ID" value="KZX14239.1"/>
    <property type="molecule type" value="Genomic_DNA"/>
</dbReference>
<keyword evidence="3" id="KW-0328">Glycosyltransferase</keyword>
<dbReference type="PANTHER" id="PTHR22916:SF3">
    <property type="entry name" value="UDP-GLCNAC:BETAGAL BETA-1,3-N-ACETYLGLUCOSAMINYLTRANSFERASE-LIKE PROTEIN 1"/>
    <property type="match status" value="1"/>
</dbReference>